<evidence type="ECO:0000313" key="1">
    <source>
        <dbReference type="EMBL" id="RWX51547.1"/>
    </source>
</evidence>
<reference evidence="1 2" key="1">
    <citation type="submission" date="2017-01" db="EMBL/GenBank/DDBJ databases">
        <title>The cable genome- insights into the physiology and evolution of filamentous bacteria capable of sulfide oxidation via long distance electron transfer.</title>
        <authorList>
            <person name="Schreiber L."/>
            <person name="Bjerg J.T."/>
            <person name="Boggild A."/>
            <person name="Van De Vossenberg J."/>
            <person name="Meysman F."/>
            <person name="Nielsen L.P."/>
            <person name="Schramm A."/>
            <person name="Kjeldsen K.U."/>
        </authorList>
    </citation>
    <scope>NUCLEOTIDE SEQUENCE [LARGE SCALE GENOMIC DNA]</scope>
    <source>
        <strain evidence="1">A5</strain>
    </source>
</reference>
<name>A0A444JEV1_9BACT</name>
<gene>
    <name evidence="1" type="ORF">VU01_11185</name>
</gene>
<dbReference type="PANTHER" id="PTHR43883">
    <property type="entry name" value="SLR0207 PROTEIN"/>
    <property type="match status" value="1"/>
</dbReference>
<dbReference type="InterPro" id="IPR052732">
    <property type="entry name" value="Cell-binding_unc_protein"/>
</dbReference>
<dbReference type="Pfam" id="PF13671">
    <property type="entry name" value="AAA_33"/>
    <property type="match status" value="1"/>
</dbReference>
<dbReference type="Gene3D" id="3.40.50.300">
    <property type="entry name" value="P-loop containing nucleotide triphosphate hydrolases"/>
    <property type="match status" value="1"/>
</dbReference>
<evidence type="ECO:0008006" key="3">
    <source>
        <dbReference type="Google" id="ProtNLM"/>
    </source>
</evidence>
<dbReference type="EMBL" id="MTKS01000118">
    <property type="protein sequence ID" value="RWX51547.1"/>
    <property type="molecule type" value="Genomic_DNA"/>
</dbReference>
<dbReference type="SUPFAM" id="SSF52540">
    <property type="entry name" value="P-loop containing nucleoside triphosphate hydrolases"/>
    <property type="match status" value="1"/>
</dbReference>
<dbReference type="InterPro" id="IPR027417">
    <property type="entry name" value="P-loop_NTPase"/>
</dbReference>
<accession>A0A444JEV1</accession>
<organism evidence="1 2">
    <name type="scientific">Candidatus Electrothrix marina</name>
    <dbReference type="NCBI Taxonomy" id="1859130"/>
    <lineage>
        <taxon>Bacteria</taxon>
        <taxon>Pseudomonadati</taxon>
        <taxon>Thermodesulfobacteriota</taxon>
        <taxon>Desulfobulbia</taxon>
        <taxon>Desulfobulbales</taxon>
        <taxon>Desulfobulbaceae</taxon>
        <taxon>Candidatus Electrothrix</taxon>
    </lineage>
</organism>
<protein>
    <recommendedName>
        <fullName evidence="3">AAA domain-containing protein</fullName>
    </recommendedName>
</protein>
<dbReference type="AlphaFoldDB" id="A0A444JEV1"/>
<sequence>MDQPALYVFFGLIASGKSTLAELFAATHDLPYYNTDRVRKELAGIAANERRPDGMGQGIYTPEFNERTYQTMLDSAAQDFNKGATGVVLDGSYSKTTDRHKVSELASALTARILFILCSCSEQETQRRLALRAQDPNAVSDGRWEIFVRQRTTFEQPAELPPHQIIHIDTEAEPQELLRHLVF</sequence>
<keyword evidence="2" id="KW-1185">Reference proteome</keyword>
<comment type="caution">
    <text evidence="1">The sequence shown here is derived from an EMBL/GenBank/DDBJ whole genome shotgun (WGS) entry which is preliminary data.</text>
</comment>
<evidence type="ECO:0000313" key="2">
    <source>
        <dbReference type="Proteomes" id="UP000288892"/>
    </source>
</evidence>
<dbReference type="Proteomes" id="UP000288892">
    <property type="component" value="Unassembled WGS sequence"/>
</dbReference>
<proteinExistence type="predicted"/>
<dbReference type="PANTHER" id="PTHR43883:SF1">
    <property type="entry name" value="GLUCONOKINASE"/>
    <property type="match status" value="1"/>
</dbReference>